<accession>A0A4C1ZT76</accession>
<dbReference type="AlphaFoldDB" id="A0A4C1ZT76"/>
<feature type="region of interest" description="Disordered" evidence="1">
    <location>
        <begin position="1"/>
        <end position="25"/>
    </location>
</feature>
<name>A0A4C1ZT76_EUMVA</name>
<evidence type="ECO:0000313" key="3">
    <source>
        <dbReference type="Proteomes" id="UP000299102"/>
    </source>
</evidence>
<keyword evidence="3" id="KW-1185">Reference proteome</keyword>
<sequence length="84" mass="9939">MMLRKFDKTSAYSSRERPTPRLERRPVPVLRNPSVQIMRGLRNARSLNSTFRRRASIKSVDRFDPVIMTIESDSIFSIRWTVKQ</sequence>
<gene>
    <name evidence="2" type="ORF">EVAR_28366_1</name>
</gene>
<organism evidence="2 3">
    <name type="scientific">Eumeta variegata</name>
    <name type="common">Bagworm moth</name>
    <name type="synonym">Eumeta japonica</name>
    <dbReference type="NCBI Taxonomy" id="151549"/>
    <lineage>
        <taxon>Eukaryota</taxon>
        <taxon>Metazoa</taxon>
        <taxon>Ecdysozoa</taxon>
        <taxon>Arthropoda</taxon>
        <taxon>Hexapoda</taxon>
        <taxon>Insecta</taxon>
        <taxon>Pterygota</taxon>
        <taxon>Neoptera</taxon>
        <taxon>Endopterygota</taxon>
        <taxon>Lepidoptera</taxon>
        <taxon>Glossata</taxon>
        <taxon>Ditrysia</taxon>
        <taxon>Tineoidea</taxon>
        <taxon>Psychidae</taxon>
        <taxon>Oiketicinae</taxon>
        <taxon>Eumeta</taxon>
    </lineage>
</organism>
<reference evidence="2 3" key="1">
    <citation type="journal article" date="2019" name="Commun. Biol.">
        <title>The bagworm genome reveals a unique fibroin gene that provides high tensile strength.</title>
        <authorList>
            <person name="Kono N."/>
            <person name="Nakamura H."/>
            <person name="Ohtoshi R."/>
            <person name="Tomita M."/>
            <person name="Numata K."/>
            <person name="Arakawa K."/>
        </authorList>
    </citation>
    <scope>NUCLEOTIDE SEQUENCE [LARGE SCALE GENOMIC DNA]</scope>
</reference>
<protein>
    <submittedName>
        <fullName evidence="2">Uncharacterized protein</fullName>
    </submittedName>
</protein>
<evidence type="ECO:0000256" key="1">
    <source>
        <dbReference type="SAM" id="MobiDB-lite"/>
    </source>
</evidence>
<evidence type="ECO:0000313" key="2">
    <source>
        <dbReference type="EMBL" id="GBP91676.1"/>
    </source>
</evidence>
<dbReference type="EMBL" id="BGZK01002195">
    <property type="protein sequence ID" value="GBP91676.1"/>
    <property type="molecule type" value="Genomic_DNA"/>
</dbReference>
<dbReference type="Proteomes" id="UP000299102">
    <property type="component" value="Unassembled WGS sequence"/>
</dbReference>
<proteinExistence type="predicted"/>
<comment type="caution">
    <text evidence="2">The sequence shown here is derived from an EMBL/GenBank/DDBJ whole genome shotgun (WGS) entry which is preliminary data.</text>
</comment>